<evidence type="ECO:0000256" key="3">
    <source>
        <dbReference type="ARBA" id="ARBA00022692"/>
    </source>
</evidence>
<evidence type="ECO:0000313" key="8">
    <source>
        <dbReference type="Proteomes" id="UP000004520"/>
    </source>
</evidence>
<feature type="transmembrane region" description="Helical" evidence="6">
    <location>
        <begin position="466"/>
        <end position="486"/>
    </location>
</feature>
<comment type="caution">
    <text evidence="7">The sequence shown here is derived from an EMBL/GenBank/DDBJ whole genome shotgun (WGS) entry which is preliminary data.</text>
</comment>
<dbReference type="AlphaFoldDB" id="F5NZJ1"/>
<evidence type="ECO:0000313" key="7">
    <source>
        <dbReference type="EMBL" id="EGK35030.1"/>
    </source>
</evidence>
<dbReference type="EMBL" id="AFGY01000046">
    <property type="protein sequence ID" value="EGK35030.1"/>
    <property type="molecule type" value="Genomic_DNA"/>
</dbReference>
<keyword evidence="3 6" id="KW-0812">Transmembrane</keyword>
<comment type="similarity">
    <text evidence="2">Belongs to the SLC13A/DASS transporter (TC 2.A.47) family. DIT1 subfamily.</text>
</comment>
<evidence type="ECO:0000256" key="6">
    <source>
        <dbReference type="SAM" id="Phobius"/>
    </source>
</evidence>
<dbReference type="GO" id="GO:0016020">
    <property type="term" value="C:membrane"/>
    <property type="evidence" value="ECO:0007669"/>
    <property type="project" value="UniProtKB-SubCell"/>
</dbReference>
<reference evidence="7 8" key="1">
    <citation type="submission" date="2011-04" db="EMBL/GenBank/DDBJ databases">
        <authorList>
            <person name="Rasko D."/>
            <person name="Redman J."/>
            <person name="Daugherty S.C."/>
            <person name="Tallon L."/>
            <person name="Sadzewicz L."/>
            <person name="Jones K."/>
            <person name="Santana-Cruz I."/>
            <person name="Liu X."/>
        </authorList>
    </citation>
    <scope>NUCLEOTIDE SEQUENCE [LARGE SCALE GENOMIC DNA]</scope>
    <source>
        <strain evidence="7 8">K-227</strain>
    </source>
</reference>
<evidence type="ECO:0000256" key="5">
    <source>
        <dbReference type="ARBA" id="ARBA00023136"/>
    </source>
</evidence>
<dbReference type="PIRSF" id="PIRSF002457">
    <property type="entry name" value="DASS"/>
    <property type="match status" value="1"/>
</dbReference>
<dbReference type="GO" id="GO:0022857">
    <property type="term" value="F:transmembrane transporter activity"/>
    <property type="evidence" value="ECO:0007669"/>
    <property type="project" value="InterPro"/>
</dbReference>
<feature type="transmembrane region" description="Helical" evidence="6">
    <location>
        <begin position="235"/>
        <end position="258"/>
    </location>
</feature>
<keyword evidence="4 6" id="KW-1133">Transmembrane helix</keyword>
<proteinExistence type="inferred from homology"/>
<sequence>MKPSTEWWRYLAPLAVIAIIALLPVPAGLENHTWLYFAVFTGVIVGLILEPVPGAVVAMVGISIIAILSPWLLFSPEQLAQPGFKFTAKSLSWAVSGFSNSVIWLIFAAFMFGTGYEKTRLGRRIALILVKKMGHRTLFLGYAVMFSELILAPVTPSNSARGAGIIYPIIRNLPPLYQSQPNDSSSRSIGSYIMWMGIVADCVTSAIFLTAMAPNLLLIGLMKSASHATLSWGDWFLGMLPLSILLVLLVPWLAYVLYPPVLKSGDQVPRWAETELQAMGPLCSREKRMLGLMVGALVLWIFGGDYIDAAMVGYSVVALMLLLRIISWDDIVSNKAAWNVFFWLASLITLATGLNNTGFISWFGKLLAGSLSGYSPTMVMVMVMVTLIVVFYLLRYFFASATAYTSALAPMMIAAALAMPEIPLPVFCLMVGAAIGLGSILTPYATGPSPIYYGSGYLPTADYWRLGAIFGLIFLVLLVITGLLWMPVVLL</sequence>
<feature type="transmembrane region" description="Helical" evidence="6">
    <location>
        <begin position="192"/>
        <end position="214"/>
    </location>
</feature>
<comment type="subcellular location">
    <subcellularLocation>
        <location evidence="1">Membrane</location>
        <topology evidence="1">Multi-pass membrane protein</topology>
    </subcellularLocation>
</comment>
<name>F5NZJ1_SHIFL</name>
<feature type="transmembrane region" description="Helical" evidence="6">
    <location>
        <begin position="56"/>
        <end position="73"/>
    </location>
</feature>
<feature type="transmembrane region" description="Helical" evidence="6">
    <location>
        <begin position="33"/>
        <end position="49"/>
    </location>
</feature>
<dbReference type="InterPro" id="IPR030676">
    <property type="entry name" value="CitT-rel"/>
</dbReference>
<dbReference type="PANTHER" id="PTHR42826">
    <property type="entry name" value="DICARBOXYLATE TRANSPORTER 2.1, CHLOROPLASTIC"/>
    <property type="match status" value="1"/>
</dbReference>
<feature type="transmembrane region" description="Helical" evidence="6">
    <location>
        <begin position="297"/>
        <end position="324"/>
    </location>
</feature>
<evidence type="ECO:0000256" key="4">
    <source>
        <dbReference type="ARBA" id="ARBA00022989"/>
    </source>
</evidence>
<protein>
    <submittedName>
        <fullName evidence="7">L-tartrate/succinate antiporter</fullName>
    </submittedName>
</protein>
<keyword evidence="5 6" id="KW-0472">Membrane</keyword>
<dbReference type="PATRIC" id="fig|766147.3.peg.3541"/>
<feature type="transmembrane region" description="Helical" evidence="6">
    <location>
        <begin position="401"/>
        <end position="418"/>
    </location>
</feature>
<feature type="transmembrane region" description="Helical" evidence="6">
    <location>
        <begin position="7"/>
        <end position="27"/>
    </location>
</feature>
<dbReference type="Pfam" id="PF00939">
    <property type="entry name" value="Na_sulph_symp"/>
    <property type="match status" value="1"/>
</dbReference>
<gene>
    <name evidence="7" type="ORF">SFK227_3593</name>
</gene>
<dbReference type="InterPro" id="IPR001898">
    <property type="entry name" value="SLC13A/DASS"/>
</dbReference>
<feature type="transmembrane region" description="Helical" evidence="6">
    <location>
        <begin position="374"/>
        <end position="394"/>
    </location>
</feature>
<feature type="transmembrane region" description="Helical" evidence="6">
    <location>
        <begin position="93"/>
        <end position="116"/>
    </location>
</feature>
<organism evidence="7 8">
    <name type="scientific">Shigella flexneri K-227</name>
    <dbReference type="NCBI Taxonomy" id="766147"/>
    <lineage>
        <taxon>Bacteria</taxon>
        <taxon>Pseudomonadati</taxon>
        <taxon>Pseudomonadota</taxon>
        <taxon>Gammaproteobacteria</taxon>
        <taxon>Enterobacterales</taxon>
        <taxon>Enterobacteriaceae</taxon>
        <taxon>Shigella</taxon>
    </lineage>
</organism>
<feature type="transmembrane region" description="Helical" evidence="6">
    <location>
        <begin position="137"/>
        <end position="154"/>
    </location>
</feature>
<dbReference type="NCBIfam" id="TIGR00785">
    <property type="entry name" value="dass"/>
    <property type="match status" value="1"/>
</dbReference>
<dbReference type="Proteomes" id="UP000004520">
    <property type="component" value="Unassembled WGS sequence"/>
</dbReference>
<accession>F5NZJ1</accession>
<evidence type="ECO:0000256" key="2">
    <source>
        <dbReference type="ARBA" id="ARBA00007349"/>
    </source>
</evidence>
<feature type="transmembrane region" description="Helical" evidence="6">
    <location>
        <begin position="424"/>
        <end position="445"/>
    </location>
</feature>
<evidence type="ECO:0000256" key="1">
    <source>
        <dbReference type="ARBA" id="ARBA00004141"/>
    </source>
</evidence>
<feature type="transmembrane region" description="Helical" evidence="6">
    <location>
        <begin position="336"/>
        <end position="354"/>
    </location>
</feature>